<reference evidence="3 4" key="1">
    <citation type="submission" date="2022-11" db="EMBL/GenBank/DDBJ databases">
        <title>Study of microbial diversity in lake waters.</title>
        <authorList>
            <person name="Zhang J."/>
        </authorList>
    </citation>
    <scope>NUCLEOTIDE SEQUENCE [LARGE SCALE GENOMIC DNA]</scope>
    <source>
        <strain evidence="3 4">DT12</strain>
    </source>
</reference>
<feature type="domain" description="Protein-glutamine gamma-glutamyltransferase-like C-terminal" evidence="2">
    <location>
        <begin position="351"/>
        <end position="411"/>
    </location>
</feature>
<keyword evidence="4" id="KW-1185">Reference proteome</keyword>
<evidence type="ECO:0000313" key="3">
    <source>
        <dbReference type="EMBL" id="MCX7571757.1"/>
    </source>
</evidence>
<feature type="transmembrane region" description="Helical" evidence="1">
    <location>
        <begin position="281"/>
        <end position="303"/>
    </location>
</feature>
<feature type="transmembrane region" description="Helical" evidence="1">
    <location>
        <begin position="96"/>
        <end position="115"/>
    </location>
</feature>
<accession>A0ABT3X4D9</accession>
<name>A0ABT3X4D9_9BACL</name>
<dbReference type="Proteomes" id="UP001208017">
    <property type="component" value="Unassembled WGS sequence"/>
</dbReference>
<feature type="transmembrane region" description="Helical" evidence="1">
    <location>
        <begin position="7"/>
        <end position="32"/>
    </location>
</feature>
<feature type="transmembrane region" description="Helical" evidence="1">
    <location>
        <begin position="38"/>
        <end position="58"/>
    </location>
</feature>
<feature type="transmembrane region" description="Helical" evidence="1">
    <location>
        <begin position="198"/>
        <end position="221"/>
    </location>
</feature>
<evidence type="ECO:0000256" key="1">
    <source>
        <dbReference type="SAM" id="Phobius"/>
    </source>
</evidence>
<keyword evidence="1" id="KW-1133">Transmembrane helix</keyword>
<dbReference type="EMBL" id="JAPMLT010000012">
    <property type="protein sequence ID" value="MCX7571757.1"/>
    <property type="molecule type" value="Genomic_DNA"/>
</dbReference>
<dbReference type="RefSeq" id="WP_267153003.1">
    <property type="nucleotide sequence ID" value="NZ_JAPMLT010000012.1"/>
</dbReference>
<gene>
    <name evidence="3" type="ORF">OS242_17575</name>
</gene>
<feature type="transmembrane region" description="Helical" evidence="1">
    <location>
        <begin position="227"/>
        <end position="248"/>
    </location>
</feature>
<feature type="transmembrane region" description="Helical" evidence="1">
    <location>
        <begin position="159"/>
        <end position="178"/>
    </location>
</feature>
<sequence length="427" mass="47851">MIRLLHRVYLATIGSYAVGYSVLFIILSGLYANGTAYVPGYLLTAAILGGVAYTRFLLGEHREESGDKQLLLLALGIVFLIAATILSVLLLPPEHILYPVMTMLIPGLLMWVRMMEAVDDRTYLRHALQRHYRQEIAMIVVAAVLTLILQGDPRWQSQMFPFFILFLFLRLLALTWAAQWMRGIDSTPSALNRLQNNLPLFVVGGALLGAWLLNAVGVPVFKAVWTAIGYVLTPLVYGVGWLLAWLGLGDFHGRSGKQEGEGELTKLPEIDGNLQGAVDPLIVEGTIMTLLLIAVLVVLLLYLRHRGRLHRGRPKGGIVEVREFIRGTAAKTPTRRGGGVPVGSLTRMRRLYRRFLHAMRKDGYGRHPGETPLAYIRRVAVQRPELAAPMRELTDLYMDERYGERTVTDREPLAARLTDELTENRPR</sequence>
<evidence type="ECO:0000313" key="4">
    <source>
        <dbReference type="Proteomes" id="UP001208017"/>
    </source>
</evidence>
<proteinExistence type="predicted"/>
<dbReference type="Pfam" id="PF13559">
    <property type="entry name" value="DUF4129"/>
    <property type="match status" value="1"/>
</dbReference>
<protein>
    <submittedName>
        <fullName evidence="3">DUF4129 domain-containing protein</fullName>
    </submittedName>
</protein>
<keyword evidence="1" id="KW-0472">Membrane</keyword>
<keyword evidence="1" id="KW-0812">Transmembrane</keyword>
<organism evidence="3 4">
    <name type="scientific">Tumebacillus lacus</name>
    <dbReference type="NCBI Taxonomy" id="2995335"/>
    <lineage>
        <taxon>Bacteria</taxon>
        <taxon>Bacillati</taxon>
        <taxon>Bacillota</taxon>
        <taxon>Bacilli</taxon>
        <taxon>Bacillales</taxon>
        <taxon>Alicyclobacillaceae</taxon>
        <taxon>Tumebacillus</taxon>
    </lineage>
</organism>
<dbReference type="InterPro" id="IPR025403">
    <property type="entry name" value="TgpA-like_C"/>
</dbReference>
<feature type="transmembrane region" description="Helical" evidence="1">
    <location>
        <begin position="136"/>
        <end position="153"/>
    </location>
</feature>
<feature type="transmembrane region" description="Helical" evidence="1">
    <location>
        <begin position="70"/>
        <end position="90"/>
    </location>
</feature>
<comment type="caution">
    <text evidence="3">The sequence shown here is derived from an EMBL/GenBank/DDBJ whole genome shotgun (WGS) entry which is preliminary data.</text>
</comment>
<evidence type="ECO:0000259" key="2">
    <source>
        <dbReference type="Pfam" id="PF13559"/>
    </source>
</evidence>